<dbReference type="STRING" id="1577474.GA0111570_102348"/>
<evidence type="ECO:0000313" key="3">
    <source>
        <dbReference type="Proteomes" id="UP000199086"/>
    </source>
</evidence>
<dbReference type="Proteomes" id="UP000199086">
    <property type="component" value="Unassembled WGS sequence"/>
</dbReference>
<dbReference type="Pfam" id="PF01261">
    <property type="entry name" value="AP_endonuc_2"/>
    <property type="match status" value="1"/>
</dbReference>
<dbReference type="PANTHER" id="PTHR12110">
    <property type="entry name" value="HYDROXYPYRUVATE ISOMERASE"/>
    <property type="match status" value="1"/>
</dbReference>
<dbReference type="SUPFAM" id="SSF51658">
    <property type="entry name" value="Xylose isomerase-like"/>
    <property type="match status" value="1"/>
</dbReference>
<dbReference type="OrthoDB" id="9780241at2"/>
<feature type="domain" description="Xylose isomerase-like TIM barrel" evidence="1">
    <location>
        <begin position="34"/>
        <end position="275"/>
    </location>
</feature>
<gene>
    <name evidence="2" type="ORF">GA0111570_102348</name>
</gene>
<sequence>MTNTELFATCWTTAGDTSPLEPDQRSPVDFRTRVEAASAAGFSGAGFLYVDLLEAEQTYGLNGMRAILADNGITRWETELLTDWWPDAPTRKVSDEQRTGMLRLIEALAGHDLKIGPDESGNPWDRERWAEEFARLAGQTADVGARLAIEFLPWSNLPTIGDGLALVEAAGHPAGGLIIDNWHIERAGTSHDEVAACPVERIVGVELSDADATVVGTFVEDTVFNRRLCGQGDFDLRGLIAALRQAGWTGPWGVEILSSTYRKLPVAEAARQAYESAKAILDS</sequence>
<reference evidence="2 3" key="1">
    <citation type="submission" date="2016-06" db="EMBL/GenBank/DDBJ databases">
        <authorList>
            <person name="Olsen C.W."/>
            <person name="Carey S."/>
            <person name="Hinshaw L."/>
            <person name="Karasin A.I."/>
        </authorList>
    </citation>
    <scope>NUCLEOTIDE SEQUENCE [LARGE SCALE GENOMIC DNA]</scope>
    <source>
        <strain evidence="2 3">LZ-22</strain>
    </source>
</reference>
<dbReference type="GO" id="GO:0016853">
    <property type="term" value="F:isomerase activity"/>
    <property type="evidence" value="ECO:0007669"/>
    <property type="project" value="UniProtKB-KW"/>
</dbReference>
<dbReference type="AlphaFoldDB" id="A0A1G6GEZ7"/>
<keyword evidence="2" id="KW-0413">Isomerase</keyword>
<dbReference type="InterPro" id="IPR013022">
    <property type="entry name" value="Xyl_isomerase-like_TIM-brl"/>
</dbReference>
<dbReference type="EMBL" id="FMYF01000002">
    <property type="protein sequence ID" value="SDB80557.1"/>
    <property type="molecule type" value="Genomic_DNA"/>
</dbReference>
<proteinExistence type="predicted"/>
<keyword evidence="3" id="KW-1185">Reference proteome</keyword>
<organism evidence="2 3">
    <name type="scientific">Raineyella antarctica</name>
    <dbReference type="NCBI Taxonomy" id="1577474"/>
    <lineage>
        <taxon>Bacteria</taxon>
        <taxon>Bacillati</taxon>
        <taxon>Actinomycetota</taxon>
        <taxon>Actinomycetes</taxon>
        <taxon>Propionibacteriales</taxon>
        <taxon>Propionibacteriaceae</taxon>
        <taxon>Raineyella</taxon>
    </lineage>
</organism>
<dbReference type="RefSeq" id="WP_092606714.1">
    <property type="nucleotide sequence ID" value="NZ_FMYF01000002.1"/>
</dbReference>
<evidence type="ECO:0000259" key="1">
    <source>
        <dbReference type="Pfam" id="PF01261"/>
    </source>
</evidence>
<dbReference type="Gene3D" id="3.20.20.150">
    <property type="entry name" value="Divalent-metal-dependent TIM barrel enzymes"/>
    <property type="match status" value="1"/>
</dbReference>
<accession>A0A1G6GEZ7</accession>
<protein>
    <submittedName>
        <fullName evidence="2">Sugar phosphate isomerase/epimerase</fullName>
    </submittedName>
</protein>
<dbReference type="PANTHER" id="PTHR12110:SF48">
    <property type="entry name" value="BLL3656 PROTEIN"/>
    <property type="match status" value="1"/>
</dbReference>
<evidence type="ECO:0000313" key="2">
    <source>
        <dbReference type="EMBL" id="SDB80557.1"/>
    </source>
</evidence>
<name>A0A1G6GEZ7_9ACTN</name>
<dbReference type="InterPro" id="IPR050312">
    <property type="entry name" value="IolE/XylAMocC-like"/>
</dbReference>
<dbReference type="InterPro" id="IPR036237">
    <property type="entry name" value="Xyl_isomerase-like_sf"/>
</dbReference>